<evidence type="ECO:0000313" key="2">
    <source>
        <dbReference type="EMBL" id="SOB59898.1"/>
    </source>
</evidence>
<dbReference type="AlphaFoldDB" id="A0A2C8FAU7"/>
<name>A0A2C8FAU7_9BACT</name>
<protein>
    <submittedName>
        <fullName evidence="2">Putative exopolyphosphatase</fullName>
    </submittedName>
</protein>
<feature type="domain" description="Ppx/GppA phosphatase N-terminal" evidence="1">
    <location>
        <begin position="56"/>
        <end position="175"/>
    </location>
</feature>
<gene>
    <name evidence="2" type="ORF">DPRO_2988</name>
</gene>
<evidence type="ECO:0000313" key="3">
    <source>
        <dbReference type="Proteomes" id="UP000219215"/>
    </source>
</evidence>
<accession>A0A2C8FAU7</accession>
<dbReference type="InterPro" id="IPR043129">
    <property type="entry name" value="ATPase_NBD"/>
</dbReference>
<organism evidence="2 3">
    <name type="scientific">Pseudodesulfovibrio profundus</name>
    <dbReference type="NCBI Taxonomy" id="57320"/>
    <lineage>
        <taxon>Bacteria</taxon>
        <taxon>Pseudomonadati</taxon>
        <taxon>Thermodesulfobacteriota</taxon>
        <taxon>Desulfovibrionia</taxon>
        <taxon>Desulfovibrionales</taxon>
        <taxon>Desulfovibrionaceae</taxon>
    </lineage>
</organism>
<dbReference type="Proteomes" id="UP000219215">
    <property type="component" value="Chromosome DPRO"/>
</dbReference>
<sequence>MFHRVVFFTCLLGALIVSSSGLAEQRRIVRRAAFDIGSAVIKCTVADVDVLVGEITKVVYEDARKVDFAEDMARSYDGNYSRETLEEGMVALEAMKKAALGVGAMHFSAVGGSAFREAKNGRAFFAIIEEELGIQCRILSKEQASLISYHSVRESTKSRDDELLVWDIGGGLQTMTTRRDDGGMLFFSDQMASVPFKNAVISIIQGKNANRFSSPNPISEEEAQRALQFVKTHANLNMPSDLVNRIQSGTQRIVGIGGVHFYAIPELLGQRLPYYTRSQVHEALAQWTAKDDSDFKSAFAPSRLTNLILVLGYMEALDITRVYPLKVNMTQGVLVSPELW</sequence>
<dbReference type="EMBL" id="LT907975">
    <property type="protein sequence ID" value="SOB59898.1"/>
    <property type="molecule type" value="Genomic_DNA"/>
</dbReference>
<dbReference type="OrthoDB" id="20072at2"/>
<dbReference type="SUPFAM" id="SSF53067">
    <property type="entry name" value="Actin-like ATPase domain"/>
    <property type="match status" value="1"/>
</dbReference>
<proteinExistence type="predicted"/>
<keyword evidence="3" id="KW-1185">Reference proteome</keyword>
<dbReference type="Gene3D" id="3.30.420.150">
    <property type="entry name" value="Exopolyphosphatase. Domain 2"/>
    <property type="match status" value="1"/>
</dbReference>
<dbReference type="InterPro" id="IPR003695">
    <property type="entry name" value="Ppx_GppA_N"/>
</dbReference>
<evidence type="ECO:0000259" key="1">
    <source>
        <dbReference type="Pfam" id="PF02541"/>
    </source>
</evidence>
<dbReference type="PANTHER" id="PTHR30005:SF0">
    <property type="entry name" value="RETROGRADE REGULATION PROTEIN 2"/>
    <property type="match status" value="1"/>
</dbReference>
<dbReference type="PANTHER" id="PTHR30005">
    <property type="entry name" value="EXOPOLYPHOSPHATASE"/>
    <property type="match status" value="1"/>
</dbReference>
<dbReference type="RefSeq" id="WP_097012698.1">
    <property type="nucleotide sequence ID" value="NZ_LT907975.1"/>
</dbReference>
<dbReference type="InterPro" id="IPR050273">
    <property type="entry name" value="GppA/Ppx_hydrolase"/>
</dbReference>
<reference evidence="3" key="1">
    <citation type="submission" date="2017-09" db="EMBL/GenBank/DDBJ databases">
        <authorList>
            <person name="Regsiter A."/>
            <person name="William W."/>
        </authorList>
    </citation>
    <scope>NUCLEOTIDE SEQUENCE [LARGE SCALE GENOMIC DNA]</scope>
    <source>
        <strain evidence="3">500-1</strain>
    </source>
</reference>
<dbReference type="Gene3D" id="3.30.420.40">
    <property type="match status" value="1"/>
</dbReference>
<dbReference type="Pfam" id="PF02541">
    <property type="entry name" value="Ppx-GppA"/>
    <property type="match status" value="1"/>
</dbReference>
<dbReference type="GO" id="GO:0006357">
    <property type="term" value="P:regulation of transcription by RNA polymerase II"/>
    <property type="evidence" value="ECO:0007669"/>
    <property type="project" value="TreeGrafter"/>
</dbReference>
<dbReference type="KEGG" id="pprf:DPRO_2988"/>